<keyword evidence="11" id="KW-1185">Reference proteome</keyword>
<name>A0A366HTP3_9BACT</name>
<evidence type="ECO:0000313" key="10">
    <source>
        <dbReference type="EMBL" id="RBP46284.1"/>
    </source>
</evidence>
<dbReference type="InterPro" id="IPR001179">
    <property type="entry name" value="PPIase_FKBP_dom"/>
</dbReference>
<evidence type="ECO:0000256" key="5">
    <source>
        <dbReference type="PROSITE-ProRule" id="PRU00277"/>
    </source>
</evidence>
<evidence type="ECO:0000313" key="11">
    <source>
        <dbReference type="Proteomes" id="UP000253426"/>
    </source>
</evidence>
<comment type="similarity">
    <text evidence="2 6">Belongs to the FKBP-type PPIase family.</text>
</comment>
<dbReference type="InterPro" id="IPR046357">
    <property type="entry name" value="PPIase_dom_sf"/>
</dbReference>
<keyword evidence="4 5" id="KW-0413">Isomerase</keyword>
<evidence type="ECO:0000256" key="2">
    <source>
        <dbReference type="ARBA" id="ARBA00006577"/>
    </source>
</evidence>
<evidence type="ECO:0000256" key="6">
    <source>
        <dbReference type="RuleBase" id="RU003915"/>
    </source>
</evidence>
<dbReference type="Pfam" id="PF00254">
    <property type="entry name" value="FKBP_C"/>
    <property type="match status" value="1"/>
</dbReference>
<proteinExistence type="inferred from homology"/>
<feature type="domain" description="PPIase FKBP-type" evidence="9">
    <location>
        <begin position="70"/>
        <end position="156"/>
    </location>
</feature>
<dbReference type="Proteomes" id="UP000253426">
    <property type="component" value="Unassembled WGS sequence"/>
</dbReference>
<dbReference type="RefSeq" id="WP_113957808.1">
    <property type="nucleotide sequence ID" value="NZ_QNRR01000002.1"/>
</dbReference>
<dbReference type="FunFam" id="3.10.50.40:FF:000006">
    <property type="entry name" value="Peptidyl-prolyl cis-trans isomerase"/>
    <property type="match status" value="1"/>
</dbReference>
<feature type="chain" id="PRO_5016736856" description="Peptidyl-prolyl cis-trans isomerase" evidence="8">
    <location>
        <begin position="24"/>
        <end position="156"/>
    </location>
</feature>
<dbReference type="AlphaFoldDB" id="A0A366HTP3"/>
<evidence type="ECO:0000256" key="7">
    <source>
        <dbReference type="SAM" id="MobiDB-lite"/>
    </source>
</evidence>
<accession>A0A366HTP3</accession>
<dbReference type="PROSITE" id="PS50059">
    <property type="entry name" value="FKBP_PPIASE"/>
    <property type="match status" value="1"/>
</dbReference>
<evidence type="ECO:0000256" key="1">
    <source>
        <dbReference type="ARBA" id="ARBA00000971"/>
    </source>
</evidence>
<feature type="compositionally biased region" description="Low complexity" evidence="7">
    <location>
        <begin position="35"/>
        <end position="46"/>
    </location>
</feature>
<dbReference type="PANTHER" id="PTHR43811">
    <property type="entry name" value="FKBP-TYPE PEPTIDYL-PROLYL CIS-TRANS ISOMERASE FKPA"/>
    <property type="match status" value="1"/>
</dbReference>
<dbReference type="PROSITE" id="PS51257">
    <property type="entry name" value="PROKAR_LIPOPROTEIN"/>
    <property type="match status" value="1"/>
</dbReference>
<evidence type="ECO:0000256" key="8">
    <source>
        <dbReference type="SAM" id="SignalP"/>
    </source>
</evidence>
<organism evidence="10 11">
    <name type="scientific">Roseimicrobium gellanilyticum</name>
    <dbReference type="NCBI Taxonomy" id="748857"/>
    <lineage>
        <taxon>Bacteria</taxon>
        <taxon>Pseudomonadati</taxon>
        <taxon>Verrucomicrobiota</taxon>
        <taxon>Verrucomicrobiia</taxon>
        <taxon>Verrucomicrobiales</taxon>
        <taxon>Verrucomicrobiaceae</taxon>
        <taxon>Roseimicrobium</taxon>
    </lineage>
</organism>
<feature type="signal peptide" evidence="8">
    <location>
        <begin position="1"/>
        <end position="23"/>
    </location>
</feature>
<feature type="region of interest" description="Disordered" evidence="7">
    <location>
        <begin position="16"/>
        <end position="46"/>
    </location>
</feature>
<keyword evidence="8" id="KW-0732">Signal</keyword>
<protein>
    <recommendedName>
        <fullName evidence="6">Peptidyl-prolyl cis-trans isomerase</fullName>
        <ecNumber evidence="6">5.2.1.8</ecNumber>
    </recommendedName>
</protein>
<evidence type="ECO:0000259" key="9">
    <source>
        <dbReference type="PROSITE" id="PS50059"/>
    </source>
</evidence>
<sequence>MKRLCTLLAATAALASCSSPEPAKPAPTPAPPATEGPLSPGSTTAGYTTTASGLQYKVVQPGSGRRPTAASTVTVHYRGTLLNGTEFDSSYSRGVPATFPLNGVIPGWTEGLQLMQEGAQYEFVIPSHLAYGTRGAPPDIGPNETLRFVVALIRVE</sequence>
<dbReference type="EMBL" id="QNRR01000002">
    <property type="protein sequence ID" value="RBP46284.1"/>
    <property type="molecule type" value="Genomic_DNA"/>
</dbReference>
<dbReference type="Gene3D" id="3.10.50.40">
    <property type="match status" value="1"/>
</dbReference>
<dbReference type="OrthoDB" id="9814548at2"/>
<gene>
    <name evidence="10" type="ORF">DES53_102672</name>
</gene>
<feature type="compositionally biased region" description="Pro residues" evidence="7">
    <location>
        <begin position="22"/>
        <end position="34"/>
    </location>
</feature>
<evidence type="ECO:0000256" key="3">
    <source>
        <dbReference type="ARBA" id="ARBA00023110"/>
    </source>
</evidence>
<dbReference type="GO" id="GO:0003755">
    <property type="term" value="F:peptidyl-prolyl cis-trans isomerase activity"/>
    <property type="evidence" value="ECO:0007669"/>
    <property type="project" value="UniProtKB-UniRule"/>
</dbReference>
<evidence type="ECO:0000256" key="4">
    <source>
        <dbReference type="ARBA" id="ARBA00023235"/>
    </source>
</evidence>
<dbReference type="PANTHER" id="PTHR43811:SF57">
    <property type="entry name" value="FKBP-TYPE PEPTIDYL-PROLYL CIS-TRANS ISOMERASE FKPA-RELATED"/>
    <property type="match status" value="1"/>
</dbReference>
<dbReference type="SUPFAM" id="SSF54534">
    <property type="entry name" value="FKBP-like"/>
    <property type="match status" value="1"/>
</dbReference>
<keyword evidence="3 5" id="KW-0697">Rotamase</keyword>
<dbReference type="EC" id="5.2.1.8" evidence="6"/>
<comment type="caution">
    <text evidence="10">The sequence shown here is derived from an EMBL/GenBank/DDBJ whole genome shotgun (WGS) entry which is preliminary data.</text>
</comment>
<comment type="catalytic activity">
    <reaction evidence="1 5 6">
        <text>[protein]-peptidylproline (omega=180) = [protein]-peptidylproline (omega=0)</text>
        <dbReference type="Rhea" id="RHEA:16237"/>
        <dbReference type="Rhea" id="RHEA-COMP:10747"/>
        <dbReference type="Rhea" id="RHEA-COMP:10748"/>
        <dbReference type="ChEBI" id="CHEBI:83833"/>
        <dbReference type="ChEBI" id="CHEBI:83834"/>
        <dbReference type="EC" id="5.2.1.8"/>
    </reaction>
</comment>
<reference evidence="10 11" key="1">
    <citation type="submission" date="2018-06" db="EMBL/GenBank/DDBJ databases">
        <title>Genomic Encyclopedia of Type Strains, Phase IV (KMG-IV): sequencing the most valuable type-strain genomes for metagenomic binning, comparative biology and taxonomic classification.</title>
        <authorList>
            <person name="Goeker M."/>
        </authorList>
    </citation>
    <scope>NUCLEOTIDE SEQUENCE [LARGE SCALE GENOMIC DNA]</scope>
    <source>
        <strain evidence="10 11">DSM 25532</strain>
    </source>
</reference>